<gene>
    <name evidence="1" type="ORF">Ataiwa_26970</name>
</gene>
<dbReference type="PRINTS" id="PR00033">
    <property type="entry name" value="HTHASNC"/>
</dbReference>
<accession>A0ABQ6Q4A2</accession>
<evidence type="ECO:0000313" key="1">
    <source>
        <dbReference type="EMBL" id="GMQ34425.1"/>
    </source>
</evidence>
<organism evidence="1 2">
    <name type="scientific">Algoriphagus taiwanensis</name>
    <dbReference type="NCBI Taxonomy" id="1445656"/>
    <lineage>
        <taxon>Bacteria</taxon>
        <taxon>Pseudomonadati</taxon>
        <taxon>Bacteroidota</taxon>
        <taxon>Cytophagia</taxon>
        <taxon>Cytophagales</taxon>
        <taxon>Cyclobacteriaceae</taxon>
        <taxon>Algoriphagus</taxon>
    </lineage>
</organism>
<dbReference type="InterPro" id="IPR036390">
    <property type="entry name" value="WH_DNA-bd_sf"/>
</dbReference>
<proteinExistence type="predicted"/>
<dbReference type="Gene3D" id="1.10.10.10">
    <property type="entry name" value="Winged helix-like DNA-binding domain superfamily/Winged helix DNA-binding domain"/>
    <property type="match status" value="1"/>
</dbReference>
<reference evidence="1 2" key="1">
    <citation type="submission" date="2023-08" db="EMBL/GenBank/DDBJ databases">
        <title>Draft genome sequence of Algoriphagus taiwanensis.</title>
        <authorList>
            <person name="Takatani N."/>
            <person name="Hosokawa M."/>
            <person name="Sawabe T."/>
        </authorList>
    </citation>
    <scope>NUCLEOTIDE SEQUENCE [LARGE SCALE GENOMIC DNA]</scope>
    <source>
        <strain evidence="1 2">JCM 19755</strain>
    </source>
</reference>
<dbReference type="CDD" id="cd00090">
    <property type="entry name" value="HTH_ARSR"/>
    <property type="match status" value="1"/>
</dbReference>
<dbReference type="InterPro" id="IPR036388">
    <property type="entry name" value="WH-like_DNA-bd_sf"/>
</dbReference>
<dbReference type="SUPFAM" id="SSF46785">
    <property type="entry name" value="Winged helix' DNA-binding domain"/>
    <property type="match status" value="1"/>
</dbReference>
<evidence type="ECO:0000313" key="2">
    <source>
        <dbReference type="Proteomes" id="UP001307705"/>
    </source>
</evidence>
<dbReference type="Pfam" id="PF13412">
    <property type="entry name" value="HTH_24"/>
    <property type="match status" value="1"/>
</dbReference>
<dbReference type="InterPro" id="IPR000485">
    <property type="entry name" value="AsnC-type_HTH_dom"/>
</dbReference>
<protein>
    <recommendedName>
        <fullName evidence="3">Winged helix-turn-helix DNA-binding</fullName>
    </recommendedName>
</protein>
<name>A0ABQ6Q4A2_9BACT</name>
<keyword evidence="2" id="KW-1185">Reference proteome</keyword>
<dbReference type="InterPro" id="IPR011991">
    <property type="entry name" value="ArsR-like_HTH"/>
</dbReference>
<comment type="caution">
    <text evidence="1">The sequence shown here is derived from an EMBL/GenBank/DDBJ whole genome shotgun (WGS) entry which is preliminary data.</text>
</comment>
<dbReference type="EMBL" id="BTPE01000009">
    <property type="protein sequence ID" value="GMQ34425.1"/>
    <property type="molecule type" value="Genomic_DNA"/>
</dbReference>
<sequence>MTLFKTTKVGLVDGLVDGLAESQEQIIKLIAENPKVSKVEMAMKIGISSTAIDKNIAVLKKKGVIERVGSDRSRYWKILK</sequence>
<dbReference type="Proteomes" id="UP001307705">
    <property type="component" value="Unassembled WGS sequence"/>
</dbReference>
<evidence type="ECO:0008006" key="3">
    <source>
        <dbReference type="Google" id="ProtNLM"/>
    </source>
</evidence>